<dbReference type="FunCoup" id="A0A1X2HAS4">
    <property type="interactions" value="15"/>
</dbReference>
<evidence type="ECO:0000256" key="3">
    <source>
        <dbReference type="ARBA" id="ARBA00022833"/>
    </source>
</evidence>
<dbReference type="PANTHER" id="PTHR31313">
    <property type="entry name" value="TY1 ENHANCER ACTIVATOR"/>
    <property type="match status" value="1"/>
</dbReference>
<feature type="compositionally biased region" description="Pro residues" evidence="8">
    <location>
        <begin position="119"/>
        <end position="155"/>
    </location>
</feature>
<feature type="compositionally biased region" description="Polar residues" evidence="8">
    <location>
        <begin position="1234"/>
        <end position="1243"/>
    </location>
</feature>
<feature type="region of interest" description="Disordered" evidence="8">
    <location>
        <begin position="650"/>
        <end position="671"/>
    </location>
</feature>
<accession>A0A1X2HAS4</accession>
<feature type="compositionally biased region" description="Pro residues" evidence="8">
    <location>
        <begin position="1007"/>
        <end position="1017"/>
    </location>
</feature>
<feature type="compositionally biased region" description="Low complexity" evidence="8">
    <location>
        <begin position="1205"/>
        <end position="1233"/>
    </location>
</feature>
<dbReference type="InterPro" id="IPR036864">
    <property type="entry name" value="Zn2-C6_fun-type_DNA-bd_sf"/>
</dbReference>
<dbReference type="CDD" id="cd00067">
    <property type="entry name" value="GAL4"/>
    <property type="match status" value="1"/>
</dbReference>
<comment type="caution">
    <text evidence="11">The sequence shown here is derived from an EMBL/GenBank/DDBJ whole genome shotgun (WGS) entry which is preliminary data.</text>
</comment>
<proteinExistence type="predicted"/>
<evidence type="ECO:0000256" key="2">
    <source>
        <dbReference type="ARBA" id="ARBA00022723"/>
    </source>
</evidence>
<dbReference type="EMBL" id="MCGN01000006">
    <property type="protein sequence ID" value="ORY95749.1"/>
    <property type="molecule type" value="Genomic_DNA"/>
</dbReference>
<protein>
    <submittedName>
        <fullName evidence="11">Fungal-specific transcription factor domain-domain-containing protein</fullName>
    </submittedName>
</protein>
<dbReference type="PROSITE" id="PS50048">
    <property type="entry name" value="ZN2_CY6_FUNGAL_2"/>
    <property type="match status" value="1"/>
</dbReference>
<evidence type="ECO:0000256" key="8">
    <source>
        <dbReference type="SAM" id="MobiDB-lite"/>
    </source>
</evidence>
<dbReference type="Gene3D" id="4.10.240.10">
    <property type="entry name" value="Zn(2)-C6 fungal-type DNA-binding domain"/>
    <property type="match status" value="1"/>
</dbReference>
<keyword evidence="7" id="KW-0539">Nucleus</keyword>
<dbReference type="CDD" id="cd15486">
    <property type="entry name" value="ZIP_Sip4"/>
    <property type="match status" value="1"/>
</dbReference>
<dbReference type="OrthoDB" id="2264294at2759"/>
<dbReference type="Pfam" id="PF04082">
    <property type="entry name" value="Fungal_trans"/>
    <property type="match status" value="1"/>
</dbReference>
<feature type="compositionally biased region" description="Low complexity" evidence="8">
    <location>
        <begin position="1075"/>
        <end position="1086"/>
    </location>
</feature>
<dbReference type="OMA" id="SWNFAIY"/>
<feature type="compositionally biased region" description="Low complexity" evidence="8">
    <location>
        <begin position="15"/>
        <end position="27"/>
    </location>
</feature>
<dbReference type="InterPro" id="IPR051615">
    <property type="entry name" value="Transcr_Regulatory_Elem"/>
</dbReference>
<reference evidence="11 12" key="1">
    <citation type="submission" date="2016-07" db="EMBL/GenBank/DDBJ databases">
        <title>Pervasive Adenine N6-methylation of Active Genes in Fungi.</title>
        <authorList>
            <consortium name="DOE Joint Genome Institute"/>
            <person name="Mondo S.J."/>
            <person name="Dannebaum R.O."/>
            <person name="Kuo R.C."/>
            <person name="Labutti K."/>
            <person name="Haridas S."/>
            <person name="Kuo A."/>
            <person name="Salamov A."/>
            <person name="Ahrendt S.R."/>
            <person name="Lipzen A."/>
            <person name="Sullivan W."/>
            <person name="Andreopoulos W.B."/>
            <person name="Clum A."/>
            <person name="Lindquist E."/>
            <person name="Daum C."/>
            <person name="Ramamoorthy G.K."/>
            <person name="Gryganskyi A."/>
            <person name="Culley D."/>
            <person name="Magnuson J.K."/>
            <person name="James T.Y."/>
            <person name="O'Malley M.A."/>
            <person name="Stajich J.E."/>
            <person name="Spatafora J.W."/>
            <person name="Visel A."/>
            <person name="Grigoriev I.V."/>
        </authorList>
    </citation>
    <scope>NUCLEOTIDE SEQUENCE [LARGE SCALE GENOMIC DNA]</scope>
    <source>
        <strain evidence="11 12">NRRL 2496</strain>
    </source>
</reference>
<dbReference type="GO" id="GO:0003677">
    <property type="term" value="F:DNA binding"/>
    <property type="evidence" value="ECO:0007669"/>
    <property type="project" value="UniProtKB-KW"/>
</dbReference>
<dbReference type="Proteomes" id="UP000242180">
    <property type="component" value="Unassembled WGS sequence"/>
</dbReference>
<feature type="region of interest" description="Disordered" evidence="8">
    <location>
        <begin position="237"/>
        <end position="354"/>
    </location>
</feature>
<keyword evidence="3" id="KW-0862">Zinc</keyword>
<dbReference type="SMART" id="SM00066">
    <property type="entry name" value="GAL4"/>
    <property type="match status" value="1"/>
</dbReference>
<feature type="region of interest" description="Disordered" evidence="8">
    <location>
        <begin position="1199"/>
        <end position="1243"/>
    </location>
</feature>
<feature type="compositionally biased region" description="Low complexity" evidence="8">
    <location>
        <begin position="269"/>
        <end position="300"/>
    </location>
</feature>
<feature type="compositionally biased region" description="Low complexity" evidence="8">
    <location>
        <begin position="948"/>
        <end position="962"/>
    </location>
</feature>
<evidence type="ECO:0000256" key="6">
    <source>
        <dbReference type="ARBA" id="ARBA00023163"/>
    </source>
</evidence>
<feature type="region of interest" description="Disordered" evidence="8">
    <location>
        <begin position="1"/>
        <end position="166"/>
    </location>
</feature>
<organism evidence="11 12">
    <name type="scientific">Syncephalastrum racemosum</name>
    <name type="common">Filamentous fungus</name>
    <dbReference type="NCBI Taxonomy" id="13706"/>
    <lineage>
        <taxon>Eukaryota</taxon>
        <taxon>Fungi</taxon>
        <taxon>Fungi incertae sedis</taxon>
        <taxon>Mucoromycota</taxon>
        <taxon>Mucoromycotina</taxon>
        <taxon>Mucoromycetes</taxon>
        <taxon>Mucorales</taxon>
        <taxon>Syncephalastraceae</taxon>
        <taxon>Syncephalastrum</taxon>
    </lineage>
</organism>
<evidence type="ECO:0000313" key="12">
    <source>
        <dbReference type="Proteomes" id="UP000242180"/>
    </source>
</evidence>
<feature type="domain" description="Zn(2)-C6 fungal-type" evidence="10">
    <location>
        <begin position="174"/>
        <end position="206"/>
    </location>
</feature>
<dbReference type="Pfam" id="PF00172">
    <property type="entry name" value="Zn_clus"/>
    <property type="match status" value="1"/>
</dbReference>
<name>A0A1X2HAS4_SYNRA</name>
<feature type="compositionally biased region" description="Polar residues" evidence="8">
    <location>
        <begin position="1022"/>
        <end position="1031"/>
    </location>
</feature>
<keyword evidence="9" id="KW-1133">Transmembrane helix</keyword>
<keyword evidence="4" id="KW-0805">Transcription regulation</keyword>
<gene>
    <name evidence="11" type="ORF">BCR43DRAFT_311927</name>
</gene>
<dbReference type="PROSITE" id="PS00463">
    <property type="entry name" value="ZN2_CY6_FUNGAL_1"/>
    <property type="match status" value="1"/>
</dbReference>
<sequence>MSDPVRWSASALPDQQQQQQQQRQRQPRQQEPHSRYNSEPSPSQSASAPAPASASAAASSPATGNTKPHSSFSPRPPSPVRQNQNQNHSHQQQQHHEHYPPLRPLQPQPLVPASSPGGSIPPPPLQPYLPHPLAHPYPRPPFMFPYPPSHPPPSNAVPNQDDRYDSKRMRISRACDGCRRKKVRCDTEGRGAPCKNCQASNMECTFNDSAKKRGPPKGYIEVLENRLKRMERILGNLAETGGGSGSAQSSREASAEEDGDGVPSRDRSSSSSVADAVAGTAAAATTTVTTAGASPQEPLSARPPPPPQQQPSPTTPQQSPASTSATPSRPDNRPKSNKCVFSDTGQWHPTHAKRKIEDALTPALTSDTATRYIGDMSPLPFLAQKINFEDDRVSSHIGFKVRKFGQTLMLYRDEGHNGDNPASIQLLQSLNMLKPGESINTLNDWIYRVAGVDKITSDRLMKVYFAYIHPGLPLVNKQVFLKQYRRQGGDYPSAPLLNAIYGAAVRYLEICNKFGDQVIPEVTKEDWSIGWSEQLFENLLKYVKARYSPCVSTIQALVIGQFHRASYDEKMASSWLLTSAATRMAQDLGLHRSSEGWDLPDDEKETRRRVWWTVYIMDRWSAAGFGRPQTIFDEDCDESYPSDSASWEEVMDEPVGYSPSEDDDDPRFPSLDRSMAQKVKGEKIPLYQPFFQLVRLSEILGRILQGLYTPKAKRHSAEHGSDAIVRYLNEALSEWRNALPPSLQLSTTNVRRLDGRGQTPLLSMSGLIYLAYCTLLILLHRPFIVNESGKSTSQQSTSLMICVNAATRCIDIAEKMHYRDFLLTSWNFAIFPMFTAALIHMYNTGSQDPMAADMARDNLDRVMILMRTLSKLSPGAERLMELLEQLESKSFLGVGNGEEGGDASPEDICRRRNSQATAARKRKQSDREPQQPSQPSQKQKQRQHQQQHHTMSPLQQQQQQSQARDARRESIESAESNYRSGIMSPRVSDVGRGSARSSPALENASSIPPPPQTPHLPPDQESGGSTPSSVLNGDWINGLFGDASDSLPQQQQQQPPMQPLQHRQQEAPLQPPPQQQQQQPQQQSPPFMVPTTADIHATWRTLMMDGMASNLNRFQGMGPPPPPTMAPVGGNMTAPLQSADSFLLGIPDFGGFGFSQQQQQQHPMFRQAMANMFEQAGHFRNRPDNPFWSIPSSMELDDWSAYLLPQQQQQQPQQPQSQTDADASSAPQPQAPSNYGTTNNSWM</sequence>
<comment type="subcellular location">
    <subcellularLocation>
        <location evidence="1">Nucleus</location>
    </subcellularLocation>
</comment>
<evidence type="ECO:0000256" key="1">
    <source>
        <dbReference type="ARBA" id="ARBA00004123"/>
    </source>
</evidence>
<dbReference type="GO" id="GO:0005634">
    <property type="term" value="C:nucleus"/>
    <property type="evidence" value="ECO:0007669"/>
    <property type="project" value="UniProtKB-SubCell"/>
</dbReference>
<feature type="compositionally biased region" description="Low complexity" evidence="8">
    <location>
        <begin position="38"/>
        <end position="73"/>
    </location>
</feature>
<keyword evidence="5" id="KW-0238">DNA-binding</keyword>
<evidence type="ECO:0000256" key="4">
    <source>
        <dbReference type="ARBA" id="ARBA00023015"/>
    </source>
</evidence>
<dbReference type="InParanoid" id="A0A1X2HAS4"/>
<keyword evidence="9" id="KW-0812">Transmembrane</keyword>
<feature type="transmembrane region" description="Helical" evidence="9">
    <location>
        <begin position="821"/>
        <end position="842"/>
    </location>
</feature>
<feature type="compositionally biased region" description="Low complexity" evidence="8">
    <location>
        <begin position="82"/>
        <end position="92"/>
    </location>
</feature>
<feature type="region of interest" description="Disordered" evidence="8">
    <location>
        <begin position="893"/>
        <end position="1089"/>
    </location>
</feature>
<dbReference type="GO" id="GO:0008270">
    <property type="term" value="F:zinc ion binding"/>
    <property type="evidence" value="ECO:0007669"/>
    <property type="project" value="InterPro"/>
</dbReference>
<feature type="transmembrane region" description="Helical" evidence="9">
    <location>
        <begin position="761"/>
        <end position="779"/>
    </location>
</feature>
<feature type="compositionally biased region" description="Low complexity" evidence="8">
    <location>
        <begin position="1048"/>
        <end position="1068"/>
    </location>
</feature>
<dbReference type="PANTHER" id="PTHR31313:SF81">
    <property type="entry name" value="TY1 ENHANCER ACTIVATOR"/>
    <property type="match status" value="1"/>
</dbReference>
<evidence type="ECO:0000256" key="9">
    <source>
        <dbReference type="SAM" id="Phobius"/>
    </source>
</evidence>
<dbReference type="SMART" id="SM00906">
    <property type="entry name" value="Fungal_trans"/>
    <property type="match status" value="1"/>
</dbReference>
<evidence type="ECO:0000259" key="10">
    <source>
        <dbReference type="PROSITE" id="PS50048"/>
    </source>
</evidence>
<dbReference type="CDD" id="cd12148">
    <property type="entry name" value="fungal_TF_MHR"/>
    <property type="match status" value="1"/>
</dbReference>
<keyword evidence="2" id="KW-0479">Metal-binding</keyword>
<keyword evidence="12" id="KW-1185">Reference proteome</keyword>
<dbReference type="AlphaFoldDB" id="A0A1X2HAS4"/>
<dbReference type="GO" id="GO:0000981">
    <property type="term" value="F:DNA-binding transcription factor activity, RNA polymerase II-specific"/>
    <property type="evidence" value="ECO:0007669"/>
    <property type="project" value="InterPro"/>
</dbReference>
<keyword evidence="9" id="KW-0472">Membrane</keyword>
<feature type="compositionally biased region" description="Pro residues" evidence="8">
    <location>
        <begin position="301"/>
        <end position="314"/>
    </location>
</feature>
<evidence type="ECO:0000256" key="5">
    <source>
        <dbReference type="ARBA" id="ARBA00023125"/>
    </source>
</evidence>
<evidence type="ECO:0000256" key="7">
    <source>
        <dbReference type="ARBA" id="ARBA00023242"/>
    </source>
</evidence>
<feature type="compositionally biased region" description="Low complexity" evidence="8">
    <location>
        <begin position="315"/>
        <end position="329"/>
    </location>
</feature>
<keyword evidence="6" id="KW-0804">Transcription</keyword>
<dbReference type="SUPFAM" id="SSF57701">
    <property type="entry name" value="Zn2/Cys6 DNA-binding domain"/>
    <property type="match status" value="1"/>
</dbReference>
<feature type="compositionally biased region" description="Pro residues" evidence="8">
    <location>
        <begin position="101"/>
        <end position="110"/>
    </location>
</feature>
<dbReference type="GO" id="GO:0006351">
    <property type="term" value="P:DNA-templated transcription"/>
    <property type="evidence" value="ECO:0007669"/>
    <property type="project" value="InterPro"/>
</dbReference>
<evidence type="ECO:0000313" key="11">
    <source>
        <dbReference type="EMBL" id="ORY95749.1"/>
    </source>
</evidence>
<dbReference type="InterPro" id="IPR007219">
    <property type="entry name" value="XnlR_reg_dom"/>
</dbReference>
<dbReference type="STRING" id="13706.A0A1X2HAS4"/>
<dbReference type="InterPro" id="IPR001138">
    <property type="entry name" value="Zn2Cys6_DnaBD"/>
</dbReference>